<evidence type="ECO:0000313" key="2">
    <source>
        <dbReference type="Proteomes" id="UP000266649"/>
    </source>
</evidence>
<dbReference type="RefSeq" id="WP_119136799.1">
    <property type="nucleotide sequence ID" value="NZ_QXXQ01000024.1"/>
</dbReference>
<dbReference type="InterPro" id="IPR048868">
    <property type="entry name" value="OGG-like_put"/>
</dbReference>
<keyword evidence="2" id="KW-1185">Reference proteome</keyword>
<name>A0A398BLD1_9RHOB</name>
<dbReference type="Pfam" id="PF21790">
    <property type="entry name" value="OGG"/>
    <property type="match status" value="1"/>
</dbReference>
<dbReference type="AlphaFoldDB" id="A0A398BLD1"/>
<sequence length="241" mass="26578">MAVSAHLRGHGTPINVENWRRYATSPAFQATFPMILEVAYRPGCNPRSDHVLTRGDVEAFFRRSHAAGIHATMVWGYPRGRFPGGRGFARIFDRAEAIGILLETARAERLPADRICEMFSSLADAEGQPIGMGPSTFTKLLYFAGVTAEEGSCLIYDQRVMRAITGGSVPLPDDIWTETRRLLGPPVRHVPQGRHCASYGPFLKAAEDHGSRHGKTADDVELWLFENAPGARPSYTIIDDV</sequence>
<comment type="caution">
    <text evidence="1">The sequence shown here is derived from an EMBL/GenBank/DDBJ whole genome shotgun (WGS) entry which is preliminary data.</text>
</comment>
<organism evidence="1 2">
    <name type="scientific">Gemmobacter lutimaris</name>
    <dbReference type="NCBI Taxonomy" id="2306023"/>
    <lineage>
        <taxon>Bacteria</taxon>
        <taxon>Pseudomonadati</taxon>
        <taxon>Pseudomonadota</taxon>
        <taxon>Alphaproteobacteria</taxon>
        <taxon>Rhodobacterales</taxon>
        <taxon>Paracoccaceae</taxon>
        <taxon>Gemmobacter</taxon>
    </lineage>
</organism>
<dbReference type="OrthoDB" id="4077754at2"/>
<dbReference type="EMBL" id="QXXQ01000024">
    <property type="protein sequence ID" value="RID89781.1"/>
    <property type="molecule type" value="Genomic_DNA"/>
</dbReference>
<gene>
    <name evidence="1" type="ORF">D2N39_21470</name>
</gene>
<accession>A0A398BLD1</accession>
<proteinExistence type="predicted"/>
<evidence type="ECO:0000313" key="1">
    <source>
        <dbReference type="EMBL" id="RID89781.1"/>
    </source>
</evidence>
<dbReference type="Proteomes" id="UP000266649">
    <property type="component" value="Unassembled WGS sequence"/>
</dbReference>
<protein>
    <submittedName>
        <fullName evidence="1">Uncharacterized protein</fullName>
    </submittedName>
</protein>
<reference evidence="1 2" key="1">
    <citation type="submission" date="2018-09" db="EMBL/GenBank/DDBJ databases">
        <title>Gemmobacter lutimaris sp. nov., a marine bacterium isolated from tidal flat.</title>
        <authorList>
            <person name="Lee D.W."/>
            <person name="Yoo Y."/>
            <person name="Kim J.-J."/>
            <person name="Kim B.S."/>
        </authorList>
    </citation>
    <scope>NUCLEOTIDE SEQUENCE [LARGE SCALE GENOMIC DNA]</scope>
    <source>
        <strain evidence="1 2">YJ-T1-11</strain>
    </source>
</reference>